<sequence length="225" mass="26353">MKRYLVGLMLCAAMVAVPIREANALGILEIIKAAVTKVIKAVDLQIQRQQNKVIWLQNAQKTLENAMSKLKLQEISDWSEKQREQYARYFEELRKVKLLITYYSRIKDITETQTRLVQEYRWAWSMLQQDSRFTTEEIEYMAQVYTGILNETVNNVDQLIVIVNSFQTQMSDGKRLELINTVGDRVDTNLNDLRLFNQENALLSLQRARSKHEQEAVKQMYGIDE</sequence>
<proteinExistence type="predicted"/>
<evidence type="ECO:0000313" key="2">
    <source>
        <dbReference type="Proteomes" id="UP000316778"/>
    </source>
</evidence>
<dbReference type="AlphaFoldDB" id="A0A562T4A1"/>
<organism evidence="1 2">
    <name type="scientific">Chitinophaga japonensis</name>
    <name type="common">Flexibacter japonensis</name>
    <dbReference type="NCBI Taxonomy" id="104662"/>
    <lineage>
        <taxon>Bacteria</taxon>
        <taxon>Pseudomonadati</taxon>
        <taxon>Bacteroidota</taxon>
        <taxon>Chitinophagia</taxon>
        <taxon>Chitinophagales</taxon>
        <taxon>Chitinophagaceae</taxon>
        <taxon>Chitinophaga</taxon>
    </lineage>
</organism>
<evidence type="ECO:0008006" key="3">
    <source>
        <dbReference type="Google" id="ProtNLM"/>
    </source>
</evidence>
<name>A0A562T4A1_CHIJA</name>
<reference evidence="1 2" key="1">
    <citation type="journal article" date="2013" name="Stand. Genomic Sci.">
        <title>Genomic Encyclopedia of Type Strains, Phase I: The one thousand microbial genomes (KMG-I) project.</title>
        <authorList>
            <person name="Kyrpides N.C."/>
            <person name="Woyke T."/>
            <person name="Eisen J.A."/>
            <person name="Garrity G."/>
            <person name="Lilburn T.G."/>
            <person name="Beck B.J."/>
            <person name="Whitman W.B."/>
            <person name="Hugenholtz P."/>
            <person name="Klenk H.P."/>
        </authorList>
    </citation>
    <scope>NUCLEOTIDE SEQUENCE [LARGE SCALE GENOMIC DNA]</scope>
    <source>
        <strain evidence="1 2">DSM 13484</strain>
    </source>
</reference>
<dbReference type="EMBL" id="VLLG01000003">
    <property type="protein sequence ID" value="TWI87840.1"/>
    <property type="molecule type" value="Genomic_DNA"/>
</dbReference>
<protein>
    <recommendedName>
        <fullName evidence="3">Conjugal transfer protein TraI</fullName>
    </recommendedName>
</protein>
<dbReference type="OrthoDB" id="793529at2"/>
<comment type="caution">
    <text evidence="1">The sequence shown here is derived from an EMBL/GenBank/DDBJ whole genome shotgun (WGS) entry which is preliminary data.</text>
</comment>
<dbReference type="Proteomes" id="UP000316778">
    <property type="component" value="Unassembled WGS sequence"/>
</dbReference>
<gene>
    <name evidence="1" type="ORF">LX66_1911</name>
</gene>
<evidence type="ECO:0000313" key="1">
    <source>
        <dbReference type="EMBL" id="TWI87840.1"/>
    </source>
</evidence>
<accession>A0A562T4A1</accession>
<keyword evidence="2" id="KW-1185">Reference proteome</keyword>
<dbReference type="RefSeq" id="WP_145712328.1">
    <property type="nucleotide sequence ID" value="NZ_BAAAFY010000001.1"/>
</dbReference>